<evidence type="ECO:0000256" key="16">
    <source>
        <dbReference type="ARBA" id="ARBA00023136"/>
    </source>
</evidence>
<name>K0WUI1_9BACT</name>
<evidence type="ECO:0000256" key="13">
    <source>
        <dbReference type="ARBA" id="ARBA00022837"/>
    </source>
</evidence>
<evidence type="ECO:0000256" key="7">
    <source>
        <dbReference type="ARBA" id="ARBA00013278"/>
    </source>
</evidence>
<protein>
    <recommendedName>
        <fullName evidence="18">Phosphatidylcholine 1-acylhydrolase</fullName>
        <ecNumber evidence="6">3.1.1.32</ecNumber>
        <ecNumber evidence="7">3.1.1.4</ecNumber>
    </recommendedName>
</protein>
<evidence type="ECO:0000256" key="1">
    <source>
        <dbReference type="ARBA" id="ARBA00000111"/>
    </source>
</evidence>
<dbReference type="EMBL" id="ADLE01000018">
    <property type="protein sequence ID" value="EJZ61876.1"/>
    <property type="molecule type" value="Genomic_DNA"/>
</dbReference>
<dbReference type="AlphaFoldDB" id="K0WUI1"/>
<feature type="binding site" description="in dimeric form" evidence="20">
    <location>
        <position position="121"/>
    </location>
    <ligand>
        <name>Ca(2+)</name>
        <dbReference type="ChEBI" id="CHEBI:29108"/>
        <label>1</label>
    </ligand>
</feature>
<dbReference type="Proteomes" id="UP000006044">
    <property type="component" value="Unassembled WGS sequence"/>
</dbReference>
<dbReference type="PANTHER" id="PTHR40457:SF1">
    <property type="entry name" value="PHOSPHOLIPASE A1"/>
    <property type="match status" value="1"/>
</dbReference>
<gene>
    <name evidence="21" type="ORF">HMPREF9448_02552</name>
</gene>
<dbReference type="GO" id="GO:0004623">
    <property type="term" value="F:phospholipase A2 activity"/>
    <property type="evidence" value="ECO:0007669"/>
    <property type="project" value="UniProtKB-EC"/>
</dbReference>
<dbReference type="InterPro" id="IPR036541">
    <property type="entry name" value="PLipase_A1_sf"/>
</dbReference>
<dbReference type="eggNOG" id="COG2829">
    <property type="taxonomic scope" value="Bacteria"/>
</dbReference>
<feature type="active site" description="Proton acceptor" evidence="19">
    <location>
        <position position="155"/>
    </location>
</feature>
<dbReference type="EC" id="3.1.1.4" evidence="7"/>
<evidence type="ECO:0000256" key="4">
    <source>
        <dbReference type="ARBA" id="ARBA00010525"/>
    </source>
</evidence>
<evidence type="ECO:0000256" key="3">
    <source>
        <dbReference type="ARBA" id="ARBA00004571"/>
    </source>
</evidence>
<keyword evidence="14" id="KW-0442">Lipid degradation</keyword>
<dbReference type="PATRIC" id="fig|742726.3.peg.2662"/>
<organism evidence="21 22">
    <name type="scientific">Barnesiella intestinihominis YIT 11860</name>
    <dbReference type="NCBI Taxonomy" id="742726"/>
    <lineage>
        <taxon>Bacteria</taxon>
        <taxon>Pseudomonadati</taxon>
        <taxon>Bacteroidota</taxon>
        <taxon>Bacteroidia</taxon>
        <taxon>Bacteroidales</taxon>
        <taxon>Barnesiellaceae</taxon>
        <taxon>Barnesiella</taxon>
    </lineage>
</organism>
<keyword evidence="9" id="KW-0812">Transmembrane</keyword>
<comment type="catalytic activity">
    <reaction evidence="2">
        <text>a 1,2-diacyl-sn-glycero-3-phosphocholine + H2O = a 1-acyl-sn-glycero-3-phosphocholine + a fatty acid + H(+)</text>
        <dbReference type="Rhea" id="RHEA:15801"/>
        <dbReference type="ChEBI" id="CHEBI:15377"/>
        <dbReference type="ChEBI" id="CHEBI:15378"/>
        <dbReference type="ChEBI" id="CHEBI:28868"/>
        <dbReference type="ChEBI" id="CHEBI:57643"/>
        <dbReference type="ChEBI" id="CHEBI:58168"/>
        <dbReference type="EC" id="3.1.1.4"/>
    </reaction>
</comment>
<evidence type="ECO:0000256" key="14">
    <source>
        <dbReference type="ARBA" id="ARBA00022963"/>
    </source>
</evidence>
<feature type="active site" description="Nucleophile" evidence="19">
    <location>
        <position position="157"/>
    </location>
</feature>
<keyword evidence="8" id="KW-1134">Transmembrane beta strand</keyword>
<keyword evidence="10 20" id="KW-0479">Metal-binding</keyword>
<evidence type="ECO:0000313" key="22">
    <source>
        <dbReference type="Proteomes" id="UP000006044"/>
    </source>
</evidence>
<comment type="cofactor">
    <cofactor evidence="20">
        <name>Ca(2+)</name>
        <dbReference type="ChEBI" id="CHEBI:29108"/>
    </cofactor>
    <text evidence="20">Binds 1 Ca(2+) ion per monomer.</text>
</comment>
<dbReference type="GO" id="GO:0008970">
    <property type="term" value="F:phospholipase A1 activity"/>
    <property type="evidence" value="ECO:0007669"/>
    <property type="project" value="UniProtKB-EC"/>
</dbReference>
<proteinExistence type="inferred from homology"/>
<dbReference type="PRINTS" id="PR01486">
    <property type="entry name" value="PHPHLIPASEA1"/>
</dbReference>
<dbReference type="Pfam" id="PF02253">
    <property type="entry name" value="PLA1"/>
    <property type="match status" value="1"/>
</dbReference>
<evidence type="ECO:0000256" key="18">
    <source>
        <dbReference type="ARBA" id="ARBA00032375"/>
    </source>
</evidence>
<keyword evidence="16" id="KW-0472">Membrane</keyword>
<evidence type="ECO:0000256" key="19">
    <source>
        <dbReference type="PIRSR" id="PIRSR603187-1"/>
    </source>
</evidence>
<comment type="subunit">
    <text evidence="5">Homodimer; dimerization is reversible, and the dimeric form is the active one.</text>
</comment>
<comment type="subcellular location">
    <subcellularLocation>
        <location evidence="3">Cell outer membrane</location>
        <topology evidence="3">Multi-pass membrane protein</topology>
    </subcellularLocation>
</comment>
<evidence type="ECO:0000256" key="9">
    <source>
        <dbReference type="ARBA" id="ARBA00022692"/>
    </source>
</evidence>
<reference evidence="21 22" key="1">
    <citation type="submission" date="2012-08" db="EMBL/GenBank/DDBJ databases">
        <title>The Genome Sequence of Barnesiella intestinihominis YIT 11860.</title>
        <authorList>
            <consortium name="The Broad Institute Genome Sequencing Platform"/>
            <person name="Earl A."/>
            <person name="Ward D."/>
            <person name="Feldgarden M."/>
            <person name="Gevers D."/>
            <person name="Morotomi M."/>
            <person name="Walker B."/>
            <person name="Young S.K."/>
            <person name="Zeng Q."/>
            <person name="Gargeya S."/>
            <person name="Fitzgerald M."/>
            <person name="Haas B."/>
            <person name="Abouelleil A."/>
            <person name="Alvarado L."/>
            <person name="Arachchi H.M."/>
            <person name="Berlin A.M."/>
            <person name="Chapman S.B."/>
            <person name="Goldberg J."/>
            <person name="Griggs A."/>
            <person name="Gujja S."/>
            <person name="Hansen M."/>
            <person name="Howarth C."/>
            <person name="Imamovic A."/>
            <person name="Larimer J."/>
            <person name="McCowen C."/>
            <person name="Montmayeur A."/>
            <person name="Murphy C."/>
            <person name="Neiman D."/>
            <person name="Pearson M."/>
            <person name="Priest M."/>
            <person name="Roberts A."/>
            <person name="Saif S."/>
            <person name="Shea T."/>
            <person name="Sisk P."/>
            <person name="Sykes S."/>
            <person name="Wortman J."/>
            <person name="Nusbaum C."/>
            <person name="Birren B."/>
        </authorList>
    </citation>
    <scope>NUCLEOTIDE SEQUENCE [LARGE SCALE GENOMIC DNA]</scope>
    <source>
        <strain evidence="21 22">YIT 11860</strain>
    </source>
</reference>
<evidence type="ECO:0000256" key="17">
    <source>
        <dbReference type="ARBA" id="ARBA00023237"/>
    </source>
</evidence>
<evidence type="ECO:0000256" key="8">
    <source>
        <dbReference type="ARBA" id="ARBA00022452"/>
    </source>
</evidence>
<evidence type="ECO:0000256" key="20">
    <source>
        <dbReference type="PIRSR" id="PIRSR603187-2"/>
    </source>
</evidence>
<dbReference type="SUPFAM" id="SSF56931">
    <property type="entry name" value="Outer membrane phospholipase A (OMPLA)"/>
    <property type="match status" value="1"/>
</dbReference>
<accession>K0WUI1</accession>
<evidence type="ECO:0000256" key="10">
    <source>
        <dbReference type="ARBA" id="ARBA00022723"/>
    </source>
</evidence>
<dbReference type="PANTHER" id="PTHR40457">
    <property type="entry name" value="PHOSPHOLIPASE A1"/>
    <property type="match status" value="1"/>
</dbReference>
<dbReference type="GO" id="GO:0046872">
    <property type="term" value="F:metal ion binding"/>
    <property type="evidence" value="ECO:0007669"/>
    <property type="project" value="UniProtKB-KW"/>
</dbReference>
<dbReference type="GO" id="GO:0016042">
    <property type="term" value="P:lipid catabolic process"/>
    <property type="evidence" value="ECO:0007669"/>
    <property type="project" value="UniProtKB-KW"/>
</dbReference>
<comment type="similarity">
    <text evidence="4">Belongs to the phospholipase A1 family.</text>
</comment>
<keyword evidence="12" id="KW-0378">Hydrolase</keyword>
<evidence type="ECO:0000256" key="12">
    <source>
        <dbReference type="ARBA" id="ARBA00022801"/>
    </source>
</evidence>
<keyword evidence="13 20" id="KW-0106">Calcium</keyword>
<dbReference type="EC" id="3.1.1.32" evidence="6"/>
<keyword evidence="11" id="KW-0732">Signal</keyword>
<evidence type="ECO:0000313" key="21">
    <source>
        <dbReference type="EMBL" id="EJZ61876.1"/>
    </source>
</evidence>
<keyword evidence="15" id="KW-0443">Lipid metabolism</keyword>
<feature type="binding site" description="in dimeric form" evidence="20">
    <location>
        <position position="165"/>
    </location>
    <ligand>
        <name>Ca(2+)</name>
        <dbReference type="ChEBI" id="CHEBI:29108"/>
        <label>1</label>
    </ligand>
</feature>
<evidence type="ECO:0000256" key="5">
    <source>
        <dbReference type="ARBA" id="ARBA00011702"/>
    </source>
</evidence>
<dbReference type="HOGENOM" id="CLU_045813_3_1_10"/>
<dbReference type="STRING" id="742726.HMPREF9448_02552"/>
<evidence type="ECO:0000256" key="2">
    <source>
        <dbReference type="ARBA" id="ARBA00001604"/>
    </source>
</evidence>
<evidence type="ECO:0000256" key="6">
    <source>
        <dbReference type="ARBA" id="ARBA00013179"/>
    </source>
</evidence>
<dbReference type="InterPro" id="IPR003187">
    <property type="entry name" value="PLipase_A1"/>
</dbReference>
<dbReference type="GO" id="GO:0009279">
    <property type="term" value="C:cell outer membrane"/>
    <property type="evidence" value="ECO:0007669"/>
    <property type="project" value="UniProtKB-SubCell"/>
</dbReference>
<keyword evidence="22" id="KW-1185">Reference proteome</keyword>
<evidence type="ECO:0000256" key="15">
    <source>
        <dbReference type="ARBA" id="ARBA00023098"/>
    </source>
</evidence>
<dbReference type="Gene3D" id="2.40.230.10">
    <property type="entry name" value="Phospholipase A1"/>
    <property type="match status" value="1"/>
</dbReference>
<sequence length="292" mass="34351">MNKFIFHFSHHLLYLYMKRLFILLLIVLLCIPGFTQIRNDVPRYNPDSVRKELDKRPYFSLYKDNYFIGGTTIGSKPTNKNSDVKFQLSISQRLTKSKLPFDTYLFITYTQKAFWNVFQESLPMYDLNFNPGIGLSHLVIHRNRLIGQVSLLIEHESNGKDSIWSRSWNKISFMGALAVDRNVELQFKTWIPIIDSGNNRDILKYCGIFQLAGSYISDNRRFGATVILTKRSGWNFNFNTVIELNARLFPNENQYFFIQYYNGYGEGLLDYNKFHSRLRVGFVIKPQNFSNY</sequence>
<comment type="catalytic activity">
    <reaction evidence="1">
        <text>a 1,2-diacyl-sn-glycero-3-phosphocholine + H2O = a 2-acyl-sn-glycero-3-phosphocholine + a fatty acid + H(+)</text>
        <dbReference type="Rhea" id="RHEA:18689"/>
        <dbReference type="ChEBI" id="CHEBI:15377"/>
        <dbReference type="ChEBI" id="CHEBI:15378"/>
        <dbReference type="ChEBI" id="CHEBI:28868"/>
        <dbReference type="ChEBI" id="CHEBI:57643"/>
        <dbReference type="ChEBI" id="CHEBI:57875"/>
        <dbReference type="EC" id="3.1.1.32"/>
    </reaction>
</comment>
<evidence type="ECO:0000256" key="11">
    <source>
        <dbReference type="ARBA" id="ARBA00022729"/>
    </source>
</evidence>
<comment type="caution">
    <text evidence="21">The sequence shown here is derived from an EMBL/GenBank/DDBJ whole genome shotgun (WGS) entry which is preliminary data.</text>
</comment>
<keyword evidence="17" id="KW-0998">Cell outer membrane</keyword>